<dbReference type="Proteomes" id="UP000095512">
    <property type="component" value="Unassembled WGS sequence"/>
</dbReference>
<dbReference type="AlphaFoldDB" id="A0A174HKD8"/>
<dbReference type="EMBL" id="CZAB01000012">
    <property type="protein sequence ID" value="CUO75403.1"/>
    <property type="molecule type" value="Genomic_DNA"/>
</dbReference>
<dbReference type="RefSeq" id="WP_057571718.1">
    <property type="nucleotide sequence ID" value="NZ_CZAB01000012.1"/>
</dbReference>
<reference evidence="1 2" key="1">
    <citation type="submission" date="2015-09" db="EMBL/GenBank/DDBJ databases">
        <authorList>
            <consortium name="Pathogen Informatics"/>
        </authorList>
    </citation>
    <scope>NUCLEOTIDE SEQUENCE [LARGE SCALE GENOMIC DNA]</scope>
    <source>
        <strain evidence="1 2">2789STDY5834865</strain>
    </source>
</reference>
<accession>A0A174HKD8</accession>
<proteinExistence type="predicted"/>
<evidence type="ECO:0000313" key="2">
    <source>
        <dbReference type="Proteomes" id="UP000095512"/>
    </source>
</evidence>
<name>A0A174HKD8_9FIRM</name>
<sequence length="62" mass="6968">MIQDAFVIYSSNKAASDIFEAINLIPDPMFFKGLYFVDEETATANLEMAALHTILMTGYEIM</sequence>
<organism evidence="1 2">
    <name type="scientific">Enterocloster clostridioformis</name>
    <dbReference type="NCBI Taxonomy" id="1531"/>
    <lineage>
        <taxon>Bacteria</taxon>
        <taxon>Bacillati</taxon>
        <taxon>Bacillota</taxon>
        <taxon>Clostridia</taxon>
        <taxon>Lachnospirales</taxon>
        <taxon>Lachnospiraceae</taxon>
        <taxon>Enterocloster</taxon>
    </lineage>
</organism>
<protein>
    <submittedName>
        <fullName evidence="1">Uncharacterized protein</fullName>
    </submittedName>
</protein>
<gene>
    <name evidence="1" type="ORF">ERS852480_01829</name>
</gene>
<evidence type="ECO:0000313" key="1">
    <source>
        <dbReference type="EMBL" id="CUO75403.1"/>
    </source>
</evidence>